<name>A0A7C9NKH4_9BACT</name>
<sequence length="262" mass="29155">MDERTRRILDDRTRAFYLACADSFSETRQAPWPGWEPVARRLAEATQDGNPVRLLDVGCGNLRFERFLLDRSVGFRALALDRCEALAVAGLAADPRLSSCCRIGPFDALRDADVPGGRQAFSAAVAFALLHHIPGHDERMALLKSMACRLQEGGLLALSLWDLDSDARMSRKARRDTDRACRALGLGPLDEGDFVLGWQHRDDAFRYCHSFSGEEADRIVGQLSGELRLVERYRSDGPSGCANRYLLFNKRALSSPSTEQPL</sequence>
<dbReference type="GO" id="GO:0032259">
    <property type="term" value="P:methylation"/>
    <property type="evidence" value="ECO:0007669"/>
    <property type="project" value="UniProtKB-KW"/>
</dbReference>
<dbReference type="SUPFAM" id="SSF53335">
    <property type="entry name" value="S-adenosyl-L-methionine-dependent methyltransferases"/>
    <property type="match status" value="1"/>
</dbReference>
<dbReference type="EMBL" id="QWKH01000004">
    <property type="protein sequence ID" value="NBI33687.1"/>
    <property type="molecule type" value="Genomic_DNA"/>
</dbReference>
<dbReference type="GO" id="GO:0008168">
    <property type="term" value="F:methyltransferase activity"/>
    <property type="evidence" value="ECO:0007669"/>
    <property type="project" value="UniProtKB-KW"/>
</dbReference>
<dbReference type="InterPro" id="IPR029063">
    <property type="entry name" value="SAM-dependent_MTases_sf"/>
</dbReference>
<dbReference type="Pfam" id="PF13489">
    <property type="entry name" value="Methyltransf_23"/>
    <property type="match status" value="1"/>
</dbReference>
<organism evidence="1">
    <name type="scientific">Muribaculaceae bacterium Z82</name>
    <dbReference type="NCBI Taxonomy" id="2304548"/>
    <lineage>
        <taxon>Bacteria</taxon>
        <taxon>Pseudomonadati</taxon>
        <taxon>Bacteroidota</taxon>
        <taxon>Bacteroidia</taxon>
        <taxon>Bacteroidales</taxon>
        <taxon>Muribaculaceae</taxon>
    </lineage>
</organism>
<reference evidence="1" key="1">
    <citation type="submission" date="2018-08" db="EMBL/GenBank/DDBJ databases">
        <title>Murine metabolic-syndrome-specific gut microbial biobank.</title>
        <authorList>
            <person name="Liu C."/>
        </authorList>
    </citation>
    <scope>NUCLEOTIDE SEQUENCE [LARGE SCALE GENOMIC DNA]</scope>
    <source>
        <strain evidence="1">Z82</strain>
    </source>
</reference>
<gene>
    <name evidence="1" type="ORF">D1639_01280</name>
</gene>
<accession>A0A7C9NKH4</accession>
<dbReference type="Gene3D" id="3.40.50.150">
    <property type="entry name" value="Vaccinia Virus protein VP39"/>
    <property type="match status" value="1"/>
</dbReference>
<keyword evidence="1" id="KW-0489">Methyltransferase</keyword>
<evidence type="ECO:0000313" key="1">
    <source>
        <dbReference type="EMBL" id="NBI33687.1"/>
    </source>
</evidence>
<comment type="caution">
    <text evidence="1">The sequence shown here is derived from an EMBL/GenBank/DDBJ whole genome shotgun (WGS) entry which is preliminary data.</text>
</comment>
<dbReference type="CDD" id="cd02440">
    <property type="entry name" value="AdoMet_MTases"/>
    <property type="match status" value="1"/>
</dbReference>
<keyword evidence="1" id="KW-0808">Transferase</keyword>
<dbReference type="AlphaFoldDB" id="A0A7C9NKH4"/>
<proteinExistence type="predicted"/>
<protein>
    <submittedName>
        <fullName evidence="1">Methyltransferase domain-containing protein</fullName>
    </submittedName>
</protein>